<dbReference type="OrthoDB" id="8768664at2"/>
<comment type="caution">
    <text evidence="2">The sequence shown here is derived from an EMBL/GenBank/DDBJ whole genome shotgun (WGS) entry which is preliminary data.</text>
</comment>
<dbReference type="InterPro" id="IPR035919">
    <property type="entry name" value="EAL_sf"/>
</dbReference>
<dbReference type="Gene3D" id="3.20.20.450">
    <property type="entry name" value="EAL domain"/>
    <property type="match status" value="1"/>
</dbReference>
<dbReference type="RefSeq" id="WP_088708334.1">
    <property type="nucleotide sequence ID" value="NZ_LSTO01000001.1"/>
</dbReference>
<evidence type="ECO:0000313" key="2">
    <source>
        <dbReference type="EMBL" id="OWW21479.1"/>
    </source>
</evidence>
<dbReference type="InterPro" id="IPR013976">
    <property type="entry name" value="HDOD"/>
</dbReference>
<sequence length="426" mass="47583">MSISVTFNSAHRILLASEFFMARRPVLDREQHLVAHELIFCSDDQSPAAAGDTEDHPASASVIGDVYQHGMGRVIGDLNGILCIDPTALMSGIFEFLQPDKVILELADVPAATPELQARLAELVEKGFRFALVHHDDPAITTALLPLVEGVRIDVDGKDTDELARLCAAYRPHGKQLLAEKVETHEQFRTCYSLGFDYFQGYYFTKPVYETGRKLAPSQLAITALMGLLTTDADNSVIEEHIKRHVSLGLNLLRLVNSPAISIHRIDSLRQALMVLGRNQLQRWLQILLYSGSEGHCSTLMPLLALATTRGRLMELIAQKIKPGNRGIADTAFTVGIMSLMDTLFSMPMEKILEQIPVVDEVGDALLRREGEFGRILRLAESTEWHSKTDMQLLQSIKDMRLSHNDLYLLQLAAFEWSDQITRSMH</sequence>
<dbReference type="PANTHER" id="PTHR33525:SF4">
    <property type="entry name" value="CYCLIC DI-GMP PHOSPHODIESTERASE CDGJ"/>
    <property type="match status" value="1"/>
</dbReference>
<evidence type="ECO:0000313" key="3">
    <source>
        <dbReference type="Proteomes" id="UP000197535"/>
    </source>
</evidence>
<dbReference type="AlphaFoldDB" id="A0A254TFQ2"/>
<dbReference type="Pfam" id="PF00563">
    <property type="entry name" value="EAL"/>
    <property type="match status" value="1"/>
</dbReference>
<name>A0A254TFQ2_9BURK</name>
<dbReference type="SUPFAM" id="SSF141868">
    <property type="entry name" value="EAL domain-like"/>
    <property type="match status" value="1"/>
</dbReference>
<proteinExistence type="predicted"/>
<dbReference type="Gene3D" id="1.10.3210.10">
    <property type="entry name" value="Hypothetical protein af1432"/>
    <property type="match status" value="1"/>
</dbReference>
<organism evidence="2 3">
    <name type="scientific">Noviherbaspirillum denitrificans</name>
    <dbReference type="NCBI Taxonomy" id="1968433"/>
    <lineage>
        <taxon>Bacteria</taxon>
        <taxon>Pseudomonadati</taxon>
        <taxon>Pseudomonadota</taxon>
        <taxon>Betaproteobacteria</taxon>
        <taxon>Burkholderiales</taxon>
        <taxon>Oxalobacteraceae</taxon>
        <taxon>Noviherbaspirillum</taxon>
    </lineage>
</organism>
<reference evidence="2 3" key="1">
    <citation type="submission" date="2016-02" db="EMBL/GenBank/DDBJ databases">
        <authorList>
            <person name="Wen L."/>
            <person name="He K."/>
            <person name="Yang H."/>
        </authorList>
    </citation>
    <scope>NUCLEOTIDE SEQUENCE [LARGE SCALE GENOMIC DNA]</scope>
    <source>
        <strain evidence="2 3">TSA40</strain>
    </source>
</reference>
<dbReference type="InterPro" id="IPR052340">
    <property type="entry name" value="RNase_Y/CdgJ"/>
</dbReference>
<dbReference type="PIRSF" id="PIRSF003180">
    <property type="entry name" value="DiGMPpdiest_YuxH"/>
    <property type="match status" value="1"/>
</dbReference>
<accession>A0A254TFQ2</accession>
<gene>
    <name evidence="2" type="ORF">AYR66_20300</name>
</gene>
<dbReference type="SUPFAM" id="SSF109604">
    <property type="entry name" value="HD-domain/PDEase-like"/>
    <property type="match status" value="1"/>
</dbReference>
<keyword evidence="3" id="KW-1185">Reference proteome</keyword>
<dbReference type="PANTHER" id="PTHR33525">
    <property type="match status" value="1"/>
</dbReference>
<feature type="domain" description="HDOD" evidence="1">
    <location>
        <begin position="215"/>
        <end position="407"/>
    </location>
</feature>
<dbReference type="SMART" id="SM00052">
    <property type="entry name" value="EAL"/>
    <property type="match status" value="1"/>
</dbReference>
<dbReference type="Proteomes" id="UP000197535">
    <property type="component" value="Unassembled WGS sequence"/>
</dbReference>
<dbReference type="EMBL" id="LSTO01000001">
    <property type="protein sequence ID" value="OWW21479.1"/>
    <property type="molecule type" value="Genomic_DNA"/>
</dbReference>
<dbReference type="InterPro" id="IPR014408">
    <property type="entry name" value="dGMP_Pdiesterase_EAL/HD-GYP"/>
</dbReference>
<dbReference type="PROSITE" id="PS51833">
    <property type="entry name" value="HDOD"/>
    <property type="match status" value="1"/>
</dbReference>
<dbReference type="Pfam" id="PF08668">
    <property type="entry name" value="HDOD"/>
    <property type="match status" value="1"/>
</dbReference>
<dbReference type="InterPro" id="IPR001633">
    <property type="entry name" value="EAL_dom"/>
</dbReference>
<evidence type="ECO:0000259" key="1">
    <source>
        <dbReference type="PROSITE" id="PS51833"/>
    </source>
</evidence>
<protein>
    <recommendedName>
        <fullName evidence="1">HDOD domain-containing protein</fullName>
    </recommendedName>
</protein>